<sequence length="481" mass="50541">MRAPRQGQVDVELVETVGDADVPAAEPGADWRELLRGVPARAWVAAAAVVALVAGVLVAVEWRADRAQEARIARTDGLTASLAEPLRELWRVPREGAVGVVGDVLVLYGGSGQGVLGVGADDGATRWEQAVGGSGWCWVERVGAEDEHATVWSGGIRQHEAGTAVLACADTLGGGVDDPARSQVTVLDPERGDVLRRVDVGSTGSTAEVDDGVAVLGVDGEDRVVGSRWDILTGERVWEYVGPRVDQDAGGIATSNDGSTMTLRAGEVSVTLDLRTGRAVDTAGGGRPVTQELDRLPLADGGLAVSTTVDDERHEVVVHDEDGGLRFTAAGHALRPVADDGSAPQTLLLVSAKRPGIMAVDARTGDELWRSSISSWQVAVLAGLVVLRDQQVLTAVDARTGVTVWEHDDTAPRTGVSLLTDGRRLLTPVEDDGRTFLLTRDVETGREVWRAPAPSADGYLDLLPDGRVLVVGRGETIVLAP</sequence>
<dbReference type="Proteomes" id="UP000518206">
    <property type="component" value="Unassembled WGS sequence"/>
</dbReference>
<dbReference type="SUPFAM" id="SSF50998">
    <property type="entry name" value="Quinoprotein alcohol dehydrogenase-like"/>
    <property type="match status" value="1"/>
</dbReference>
<dbReference type="EMBL" id="JACHVX010000005">
    <property type="protein sequence ID" value="MBB2924615.1"/>
    <property type="molecule type" value="Genomic_DNA"/>
</dbReference>
<evidence type="ECO:0000259" key="2">
    <source>
        <dbReference type="Pfam" id="PF13360"/>
    </source>
</evidence>
<reference evidence="3 4" key="2">
    <citation type="submission" date="2020-08" db="EMBL/GenBank/DDBJ databases">
        <authorList>
            <person name="Partida-Martinez L."/>
            <person name="Huntemann M."/>
            <person name="Clum A."/>
            <person name="Wang J."/>
            <person name="Palaniappan K."/>
            <person name="Ritter S."/>
            <person name="Chen I.-M."/>
            <person name="Stamatis D."/>
            <person name="Reddy T."/>
            <person name="O'Malley R."/>
            <person name="Daum C."/>
            <person name="Shapiro N."/>
            <person name="Ivanova N."/>
            <person name="Kyrpides N."/>
            <person name="Woyke T."/>
        </authorList>
    </citation>
    <scope>NUCLEOTIDE SEQUENCE [LARGE SCALE GENOMIC DNA]</scope>
    <source>
        <strain evidence="3 4">RAS26</strain>
    </source>
</reference>
<feature type="transmembrane region" description="Helical" evidence="1">
    <location>
        <begin position="42"/>
        <end position="62"/>
    </location>
</feature>
<organism evidence="3 4">
    <name type="scientific">Cellulomonas cellasea</name>
    <dbReference type="NCBI Taxonomy" id="43670"/>
    <lineage>
        <taxon>Bacteria</taxon>
        <taxon>Bacillati</taxon>
        <taxon>Actinomycetota</taxon>
        <taxon>Actinomycetes</taxon>
        <taxon>Micrococcales</taxon>
        <taxon>Cellulomonadaceae</taxon>
        <taxon>Cellulomonas</taxon>
    </lineage>
</organism>
<evidence type="ECO:0000313" key="3">
    <source>
        <dbReference type="EMBL" id="MBB2924615.1"/>
    </source>
</evidence>
<dbReference type="InterPro" id="IPR011047">
    <property type="entry name" value="Quinoprotein_ADH-like_sf"/>
</dbReference>
<comment type="caution">
    <text evidence="3">The sequence shown here is derived from an EMBL/GenBank/DDBJ whole genome shotgun (WGS) entry which is preliminary data.</text>
</comment>
<protein>
    <submittedName>
        <fullName evidence="3">Outer membrane protein assembly factor BamB</fullName>
    </submittedName>
</protein>
<proteinExistence type="predicted"/>
<accession>A0A7W4UI72</accession>
<evidence type="ECO:0000256" key="1">
    <source>
        <dbReference type="SAM" id="Phobius"/>
    </source>
</evidence>
<dbReference type="InterPro" id="IPR002372">
    <property type="entry name" value="PQQ_rpt_dom"/>
</dbReference>
<dbReference type="InterPro" id="IPR018391">
    <property type="entry name" value="PQQ_b-propeller_rpt"/>
</dbReference>
<keyword evidence="1" id="KW-0472">Membrane</keyword>
<dbReference type="Gene3D" id="2.130.10.10">
    <property type="entry name" value="YVTN repeat-like/Quinoprotein amine dehydrogenase"/>
    <property type="match status" value="1"/>
</dbReference>
<gene>
    <name evidence="3" type="ORF">FHR80_003548</name>
</gene>
<feature type="domain" description="Pyrrolo-quinoline quinone repeat" evidence="2">
    <location>
        <begin position="338"/>
        <end position="457"/>
    </location>
</feature>
<keyword evidence="1" id="KW-0812">Transmembrane</keyword>
<name>A0A7W4UI72_9CELL</name>
<dbReference type="PANTHER" id="PTHR34512">
    <property type="entry name" value="CELL SURFACE PROTEIN"/>
    <property type="match status" value="1"/>
</dbReference>
<dbReference type="PANTHER" id="PTHR34512:SF30">
    <property type="entry name" value="OUTER MEMBRANE PROTEIN ASSEMBLY FACTOR BAMB"/>
    <property type="match status" value="1"/>
</dbReference>
<keyword evidence="1" id="KW-1133">Transmembrane helix</keyword>
<evidence type="ECO:0000313" key="4">
    <source>
        <dbReference type="Proteomes" id="UP000518206"/>
    </source>
</evidence>
<dbReference type="AlphaFoldDB" id="A0A7W4UI72"/>
<dbReference type="SMART" id="SM00564">
    <property type="entry name" value="PQQ"/>
    <property type="match status" value="3"/>
</dbReference>
<dbReference type="RefSeq" id="WP_183297377.1">
    <property type="nucleotide sequence ID" value="NZ_JACHVX010000005.1"/>
</dbReference>
<dbReference type="InterPro" id="IPR015943">
    <property type="entry name" value="WD40/YVTN_repeat-like_dom_sf"/>
</dbReference>
<reference evidence="3 4" key="1">
    <citation type="submission" date="2020-08" db="EMBL/GenBank/DDBJ databases">
        <title>The Agave Microbiome: Exploring the role of microbial communities in plant adaptations to desert environments.</title>
        <authorList>
            <person name="Partida-Martinez L.P."/>
        </authorList>
    </citation>
    <scope>NUCLEOTIDE SEQUENCE [LARGE SCALE GENOMIC DNA]</scope>
    <source>
        <strain evidence="3 4">RAS26</strain>
    </source>
</reference>
<dbReference type="Pfam" id="PF13360">
    <property type="entry name" value="PQQ_2"/>
    <property type="match status" value="1"/>
</dbReference>